<dbReference type="KEGG" id="xyl:ET495_15200"/>
<proteinExistence type="predicted"/>
<sequence length="109" mass="11151">MSGEGDVAEYLLFAADLVVDGVVEPVVGEPSADGSGSLVGVPAEQASGTASAVLAPRGPQPLTDGARWRGPAESRGEVVVRVHLPDHDALRALQHATTTITIKISGESR</sequence>
<dbReference type="EMBL" id="CP035495">
    <property type="protein sequence ID" value="QAY64329.1"/>
    <property type="molecule type" value="Genomic_DNA"/>
</dbReference>
<protein>
    <submittedName>
        <fullName evidence="1">Uncharacterized protein</fullName>
    </submittedName>
</protein>
<reference evidence="1 2" key="1">
    <citation type="submission" date="2019-01" db="EMBL/GenBank/DDBJ databases">
        <title>Genome sequencing of strain 2JSPR-7.</title>
        <authorList>
            <person name="Heo J."/>
            <person name="Kim S.-J."/>
            <person name="Kim J.-S."/>
            <person name="Hong S.-B."/>
            <person name="Kwon S.-W."/>
        </authorList>
    </citation>
    <scope>NUCLEOTIDE SEQUENCE [LARGE SCALE GENOMIC DNA]</scope>
    <source>
        <strain evidence="1 2">2JSPR-7</strain>
    </source>
</reference>
<evidence type="ECO:0000313" key="1">
    <source>
        <dbReference type="EMBL" id="QAY64329.1"/>
    </source>
</evidence>
<evidence type="ECO:0000313" key="2">
    <source>
        <dbReference type="Proteomes" id="UP000291758"/>
    </source>
</evidence>
<organism evidence="1 2">
    <name type="scientific">Xylanimonas allomyrinae</name>
    <dbReference type="NCBI Taxonomy" id="2509459"/>
    <lineage>
        <taxon>Bacteria</taxon>
        <taxon>Bacillati</taxon>
        <taxon>Actinomycetota</taxon>
        <taxon>Actinomycetes</taxon>
        <taxon>Micrococcales</taxon>
        <taxon>Promicromonosporaceae</taxon>
        <taxon>Xylanimonas</taxon>
    </lineage>
</organism>
<dbReference type="OrthoDB" id="4990321at2"/>
<name>A0A4P6ES35_9MICO</name>
<dbReference type="Proteomes" id="UP000291758">
    <property type="component" value="Chromosome"/>
</dbReference>
<keyword evidence="2" id="KW-1185">Reference proteome</keyword>
<gene>
    <name evidence="1" type="ORF">ET495_15200</name>
</gene>
<dbReference type="AlphaFoldDB" id="A0A4P6ES35"/>
<accession>A0A4P6ES35</accession>